<proteinExistence type="predicted"/>
<feature type="region of interest" description="Disordered" evidence="1">
    <location>
        <begin position="89"/>
        <end position="109"/>
    </location>
</feature>
<dbReference type="AlphaFoldDB" id="A0A5A5R962"/>
<evidence type="ECO:0000313" key="2">
    <source>
        <dbReference type="EMBL" id="GCA73094.1"/>
    </source>
</evidence>
<name>A0A5A5R962_MICAE</name>
<accession>A0A5A5R962</accession>
<dbReference type="Proteomes" id="UP000323569">
    <property type="component" value="Unassembled WGS sequence"/>
</dbReference>
<comment type="caution">
    <text evidence="2">The sequence shown here is derived from an EMBL/GenBank/DDBJ whole genome shotgun (WGS) entry which is preliminary data.</text>
</comment>
<dbReference type="EMBL" id="BHVO01000197">
    <property type="protein sequence ID" value="GCA73094.1"/>
    <property type="molecule type" value="Genomic_DNA"/>
</dbReference>
<evidence type="ECO:0000313" key="3">
    <source>
        <dbReference type="Proteomes" id="UP000323569"/>
    </source>
</evidence>
<dbReference type="RefSeq" id="WP_149979831.1">
    <property type="nucleotide sequence ID" value="NZ_BHVO01000197.1"/>
</dbReference>
<protein>
    <submittedName>
        <fullName evidence="2">Uncharacterized protein</fullName>
    </submittedName>
</protein>
<gene>
    <name evidence="2" type="ORF">MiYa_04653</name>
</gene>
<reference evidence="2 3" key="1">
    <citation type="submission" date="2018-09" db="EMBL/GenBank/DDBJ databases">
        <title>Evolutionary history of phycoerythrin pigmentation in the water bloom-forming cyanobacterium Microcystis aeruginosa.</title>
        <authorList>
            <person name="Tanabe Y."/>
            <person name="Tanabe Y."/>
            <person name="Yamaguchi H."/>
        </authorList>
    </citation>
    <scope>NUCLEOTIDE SEQUENCE [LARGE SCALE GENOMIC DNA]</scope>
    <source>
        <strain evidence="2 3">NIES-2519</strain>
    </source>
</reference>
<organism evidence="2 3">
    <name type="scientific">Microcystis aeruginosa NIES-2519</name>
    <dbReference type="NCBI Taxonomy" id="2303981"/>
    <lineage>
        <taxon>Bacteria</taxon>
        <taxon>Bacillati</taxon>
        <taxon>Cyanobacteriota</taxon>
        <taxon>Cyanophyceae</taxon>
        <taxon>Oscillatoriophycideae</taxon>
        <taxon>Chroococcales</taxon>
        <taxon>Microcystaceae</taxon>
        <taxon>Microcystis</taxon>
    </lineage>
</organism>
<sequence length="109" mass="12345">MSKPPISFRLSDDEWLILESNQQEGESISLTAARLLRKQLGVLDGPIDKLETKTLNHLIQDRIDELKSDVNSYVNNRVNELLARIEALEAKPKTSRRTSSKTTPKETEA</sequence>
<evidence type="ECO:0000256" key="1">
    <source>
        <dbReference type="SAM" id="MobiDB-lite"/>
    </source>
</evidence>